<dbReference type="Gene3D" id="3.50.50.60">
    <property type="entry name" value="FAD/NAD(P)-binding domain"/>
    <property type="match status" value="1"/>
</dbReference>
<dbReference type="GO" id="GO:0006338">
    <property type="term" value="P:chromatin remodeling"/>
    <property type="evidence" value="ECO:0007669"/>
    <property type="project" value="TreeGrafter"/>
</dbReference>
<dbReference type="OMA" id="YVTFPRA"/>
<dbReference type="InterPro" id="IPR002937">
    <property type="entry name" value="Amino_oxidase"/>
</dbReference>
<feature type="domain" description="Amine oxidase" evidence="1">
    <location>
        <begin position="57"/>
        <end position="516"/>
    </location>
</feature>
<dbReference type="GO" id="GO:0003682">
    <property type="term" value="F:chromatin binding"/>
    <property type="evidence" value="ECO:0007669"/>
    <property type="project" value="TreeGrafter"/>
</dbReference>
<reference evidence="3" key="1">
    <citation type="journal article" date="2012" name="MBio">
        <title>Comparative genome analysis of Trichophyton rubrum and related dermatophytes reveals candidate genes involved in infection.</title>
        <authorList>
            <person name="Martinez D.A."/>
            <person name="Oliver B.G."/>
            <person name="Graeser Y."/>
            <person name="Goldberg J.M."/>
            <person name="Li W."/>
            <person name="Martinez-Rossi N.M."/>
            <person name="Monod M."/>
            <person name="Shelest E."/>
            <person name="Barton R.C."/>
            <person name="Birch E."/>
            <person name="Brakhage A.A."/>
            <person name="Chen Z."/>
            <person name="Gurr S.J."/>
            <person name="Heiman D."/>
            <person name="Heitman J."/>
            <person name="Kosti I."/>
            <person name="Rossi A."/>
            <person name="Saif S."/>
            <person name="Samalova M."/>
            <person name="Saunders C.W."/>
            <person name="Shea T."/>
            <person name="Summerbell R.C."/>
            <person name="Xu J."/>
            <person name="Young S."/>
            <person name="Zeng Q."/>
            <person name="Birren B.W."/>
            <person name="Cuomo C.A."/>
            <person name="White T.C."/>
        </authorList>
    </citation>
    <scope>NUCLEOTIDE SEQUENCE [LARGE SCALE GENOMIC DNA]</scope>
    <source>
        <strain evidence="3">ATCC MYA-4604 / CBS 118893</strain>
    </source>
</reference>
<protein>
    <recommendedName>
        <fullName evidence="1">Amine oxidase domain-containing protein</fullName>
    </recommendedName>
</protein>
<gene>
    <name evidence="2" type="ORF">MGYG_00027</name>
</gene>
<sequence length="524" mass="57751">MECNTNCLVPANKWLDPFYPYLNSIPDSLDKYLSPLPLVQIQPMGKPPHVGIIGCGLAGLRCADVLLQRGMRVTMLEARDRIGGRVCQSKVGGASVDLGPNWIHGTRNNPLVEISERSGTVTDSWEGLQTTFDTDGKLLDPVLSAKAAEFMWTTIDRAFSLSQKDCANIPASKSLLDFFREELAQSGFSKAEKDACLESSKMWGAYIGSPIERQSLKFFLLEECLEGTNLFVASTYKNILQQVARPALEGAEIRYNETVVALEGRSRTTGTDGRVLVRTSNDKEYLFDEVVATFPLGWLKQNKQAFSPAMPQRLSDAIDHISYGRLEKIYVNFPAAFWRREPAASSGINPTFQFFSPGYVDHPNTPYWNQECLSLADLPGSCAHPTLLFYTYGTCAEHIVSSISGHSPDSTEYYSILHSFLLPYISRLPGYDDQSPECRPTGFLATEWQTDPLAGNGSYSNFQTGLTDGLGDIEAMREGMGIDRGIWFAGEHTAPIVGLGTAAGAYWSGEEVARRMCDILSCAV</sequence>
<keyword evidence="3" id="KW-1185">Reference proteome</keyword>
<name>E5R293_ARTGP</name>
<accession>E5R293</accession>
<dbReference type="InterPro" id="IPR036188">
    <property type="entry name" value="FAD/NAD-bd_sf"/>
</dbReference>
<organism evidence="3">
    <name type="scientific">Arthroderma gypseum (strain ATCC MYA-4604 / CBS 118893)</name>
    <name type="common">Microsporum gypseum</name>
    <dbReference type="NCBI Taxonomy" id="535722"/>
    <lineage>
        <taxon>Eukaryota</taxon>
        <taxon>Fungi</taxon>
        <taxon>Dikarya</taxon>
        <taxon>Ascomycota</taxon>
        <taxon>Pezizomycotina</taxon>
        <taxon>Eurotiomycetes</taxon>
        <taxon>Eurotiomycetidae</taxon>
        <taxon>Onygenales</taxon>
        <taxon>Arthrodermataceae</taxon>
        <taxon>Nannizzia</taxon>
    </lineage>
</organism>
<dbReference type="Pfam" id="PF01593">
    <property type="entry name" value="Amino_oxidase"/>
    <property type="match status" value="1"/>
</dbReference>
<dbReference type="RefSeq" id="XP_003175935.1">
    <property type="nucleotide sequence ID" value="XM_003175887.1"/>
</dbReference>
<dbReference type="SUPFAM" id="SSF54373">
    <property type="entry name" value="FAD-linked reductases, C-terminal domain"/>
    <property type="match status" value="1"/>
</dbReference>
<dbReference type="AlphaFoldDB" id="E5R293"/>
<dbReference type="PANTHER" id="PTHR10742:SF414">
    <property type="entry name" value="CONTAINING AMINE OXIDASE, PUTATIVE (AFU_ORTHOLOGUE AFUA_3G12150)-RELATED"/>
    <property type="match status" value="1"/>
</dbReference>
<proteinExistence type="predicted"/>
<dbReference type="eggNOG" id="KOG0029">
    <property type="taxonomic scope" value="Eukaryota"/>
</dbReference>
<dbReference type="OrthoDB" id="5046242at2759"/>
<evidence type="ECO:0000259" key="1">
    <source>
        <dbReference type="Pfam" id="PF01593"/>
    </source>
</evidence>
<dbReference type="Gene3D" id="3.90.660.10">
    <property type="match status" value="1"/>
</dbReference>
<dbReference type="GO" id="GO:0050660">
    <property type="term" value="F:flavin adenine dinucleotide binding"/>
    <property type="evidence" value="ECO:0007669"/>
    <property type="project" value="TreeGrafter"/>
</dbReference>
<dbReference type="SUPFAM" id="SSF51905">
    <property type="entry name" value="FAD/NAD(P)-binding domain"/>
    <property type="match status" value="1"/>
</dbReference>
<dbReference type="PANTHER" id="PTHR10742">
    <property type="entry name" value="FLAVIN MONOAMINE OXIDASE"/>
    <property type="match status" value="1"/>
</dbReference>
<dbReference type="EMBL" id="DS989822">
    <property type="protein sequence ID" value="EFQ96983.1"/>
    <property type="molecule type" value="Genomic_DNA"/>
</dbReference>
<dbReference type="HOGENOM" id="CLU_004498_7_1_1"/>
<dbReference type="Proteomes" id="UP000002669">
    <property type="component" value="Unassembled WGS sequence"/>
</dbReference>
<dbReference type="VEuPathDB" id="FungiDB:MGYG_00027"/>
<dbReference type="GeneID" id="10031230"/>
<dbReference type="InterPro" id="IPR050281">
    <property type="entry name" value="Flavin_monoamine_oxidase"/>
</dbReference>
<evidence type="ECO:0000313" key="3">
    <source>
        <dbReference type="Proteomes" id="UP000002669"/>
    </source>
</evidence>
<dbReference type="FunCoup" id="E5R293">
    <property type="interactions" value="369"/>
</dbReference>
<dbReference type="STRING" id="535722.E5R293"/>
<dbReference type="InParanoid" id="E5R293"/>
<dbReference type="GO" id="GO:0016491">
    <property type="term" value="F:oxidoreductase activity"/>
    <property type="evidence" value="ECO:0007669"/>
    <property type="project" value="InterPro"/>
</dbReference>
<dbReference type="PRINTS" id="PR00419">
    <property type="entry name" value="ADXRDTASE"/>
</dbReference>
<evidence type="ECO:0000313" key="2">
    <source>
        <dbReference type="EMBL" id="EFQ96983.1"/>
    </source>
</evidence>